<keyword evidence="5 6" id="KW-0472">Membrane</keyword>
<feature type="transmembrane region" description="Helical" evidence="6">
    <location>
        <begin position="366"/>
        <end position="382"/>
    </location>
</feature>
<dbReference type="EMBL" id="LN609529">
    <property type="protein sequence ID" value="CEF68271.1"/>
    <property type="molecule type" value="Genomic_DNA"/>
</dbReference>
<feature type="transmembrane region" description="Helical" evidence="6">
    <location>
        <begin position="328"/>
        <end position="345"/>
    </location>
</feature>
<evidence type="ECO:0000256" key="2">
    <source>
        <dbReference type="ARBA" id="ARBA00007367"/>
    </source>
</evidence>
<evidence type="ECO:0000256" key="5">
    <source>
        <dbReference type="ARBA" id="ARBA00023136"/>
    </source>
</evidence>
<protein>
    <submittedName>
        <fullName evidence="8 10">GH07323p</fullName>
    </submittedName>
</protein>
<feature type="transmembrane region" description="Helical" evidence="6">
    <location>
        <begin position="89"/>
        <end position="113"/>
    </location>
</feature>
<dbReference type="RefSeq" id="XP_024507471.1">
    <property type="nucleotide sequence ID" value="XM_024654062.1"/>
</dbReference>
<evidence type="ECO:0000256" key="1">
    <source>
        <dbReference type="ARBA" id="ARBA00004141"/>
    </source>
</evidence>
<reference evidence="8 9" key="1">
    <citation type="submission" date="2014-09" db="EMBL/GenBank/DDBJ databases">
        <authorList>
            <person name="Martin A.A."/>
        </authorList>
    </citation>
    <scope>NUCLEOTIDE SEQUENCE</scope>
    <source>
        <strain evidence="9">ED321</strain>
        <strain evidence="8">ED321 Heterogonic</strain>
    </source>
</reference>
<dbReference type="Proteomes" id="UP000035682">
    <property type="component" value="Unplaced"/>
</dbReference>
<dbReference type="Pfam" id="PF00999">
    <property type="entry name" value="Na_H_Exchanger"/>
    <property type="match status" value="1"/>
</dbReference>
<feature type="transmembrane region" description="Helical" evidence="6">
    <location>
        <begin position="234"/>
        <end position="258"/>
    </location>
</feature>
<name>A0A090LES8_STRRB</name>
<dbReference type="InterPro" id="IPR051843">
    <property type="entry name" value="CPA1_transporter"/>
</dbReference>
<evidence type="ECO:0000259" key="7">
    <source>
        <dbReference type="Pfam" id="PF00999"/>
    </source>
</evidence>
<evidence type="ECO:0000313" key="10">
    <source>
        <dbReference type="WBParaSite" id="SRAE_2000292900.1"/>
    </source>
</evidence>
<reference evidence="10" key="2">
    <citation type="submission" date="2020-12" db="UniProtKB">
        <authorList>
            <consortium name="WormBaseParasite"/>
        </authorList>
    </citation>
    <scope>IDENTIFICATION</scope>
</reference>
<dbReference type="WBParaSite" id="SRAE_2000292900.1">
    <property type="protein sequence ID" value="SRAE_2000292900.1"/>
    <property type="gene ID" value="WBGene00263148"/>
</dbReference>
<feature type="transmembrane region" description="Helical" evidence="6">
    <location>
        <begin position="394"/>
        <end position="415"/>
    </location>
</feature>
<dbReference type="OMA" id="RWGISIN"/>
<feature type="transmembrane region" description="Helical" evidence="6">
    <location>
        <begin position="463"/>
        <end position="488"/>
    </location>
</feature>
<feature type="transmembrane region" description="Helical" evidence="6">
    <location>
        <begin position="168"/>
        <end position="195"/>
    </location>
</feature>
<feature type="transmembrane region" description="Helical" evidence="6">
    <location>
        <begin position="133"/>
        <end position="156"/>
    </location>
</feature>
<dbReference type="CTD" id="36380641"/>
<evidence type="ECO:0000313" key="8">
    <source>
        <dbReference type="EMBL" id="CEF68271.1"/>
    </source>
</evidence>
<evidence type="ECO:0000313" key="11">
    <source>
        <dbReference type="WormBase" id="SRAE_2000292900"/>
    </source>
</evidence>
<accession>A0A090LES8</accession>
<organism evidence="8">
    <name type="scientific">Strongyloides ratti</name>
    <name type="common">Parasitic roundworm</name>
    <dbReference type="NCBI Taxonomy" id="34506"/>
    <lineage>
        <taxon>Eukaryota</taxon>
        <taxon>Metazoa</taxon>
        <taxon>Ecdysozoa</taxon>
        <taxon>Nematoda</taxon>
        <taxon>Chromadorea</taxon>
        <taxon>Rhabditida</taxon>
        <taxon>Tylenchina</taxon>
        <taxon>Panagrolaimomorpha</taxon>
        <taxon>Strongyloidoidea</taxon>
        <taxon>Strongyloididae</taxon>
        <taxon>Strongyloides</taxon>
    </lineage>
</organism>
<dbReference type="Gene3D" id="1.20.1530.20">
    <property type="match status" value="1"/>
</dbReference>
<feature type="transmembrane region" description="Helical" evidence="6">
    <location>
        <begin position="427"/>
        <end position="448"/>
    </location>
</feature>
<dbReference type="GO" id="GO:0015297">
    <property type="term" value="F:antiporter activity"/>
    <property type="evidence" value="ECO:0007669"/>
    <property type="project" value="InterPro"/>
</dbReference>
<feature type="transmembrane region" description="Helical" evidence="6">
    <location>
        <begin position="32"/>
        <end position="53"/>
    </location>
</feature>
<feature type="transmembrane region" description="Helical" evidence="6">
    <location>
        <begin position="201"/>
        <end position="222"/>
    </location>
</feature>
<sequence length="542" mass="61277">MIHPIENDKKNQKIKSKKEKNIIVNFFNINKVNVICTFFLLIIFSYFFLIGLFDRNIYDPLNKLIDEKKINNVTINNTNLPTISYSDGILLIFFGLSIGIVFGYILQFIYIPALVGYLITGVIIRNVQVFKNIFILPLNWSSSIRLMAFVIIMARCGTGLNMNALKKYWLLSGAIGIISTIFEGISISLVAIFIFNFPSSYGILFGFLLSATSPAIVVPSMIELEKKKLGTKKGLPTIILVGVSLDNIFSISIIYLFITLIFDLSTEISLMRYIVNTLLQIIGGIKIGLLVGIFCYYIPKTTFGLCHTIRTIILIIGSFAIFFTFRHYSLYIAGPISVLSMTVFISIKWKEDNQDKMNVENKSLSYIWKFIFEPLLFLLIGYEMELNQISTSYIIISLIFIGIGILARIVTIFFITLSSHLSILEGIYSSIAFIPKATVQAAIVPFVYEASLMSLNKEVKNNASIVLLTCIISIFLTAPIGKLLLLVFSRLCLTKEEINQTIEEDDENGRRTVISNPVLGHWPNHISYPVRPYYTNVYFPGY</sequence>
<dbReference type="InterPro" id="IPR006153">
    <property type="entry name" value="Cation/H_exchanger_TM"/>
</dbReference>
<comment type="similarity">
    <text evidence="2">Belongs to the monovalent cation:proton antiporter 1 (CPA1) transporter (TC 2.A.36) family.</text>
</comment>
<feature type="transmembrane region" description="Helical" evidence="6">
    <location>
        <begin position="278"/>
        <end position="298"/>
    </location>
</feature>
<keyword evidence="9" id="KW-1185">Reference proteome</keyword>
<evidence type="ECO:0000256" key="6">
    <source>
        <dbReference type="SAM" id="Phobius"/>
    </source>
</evidence>
<dbReference type="PANTHER" id="PTHR31102:SF1">
    <property type="entry name" value="CATION_H+ EXCHANGER DOMAIN-CONTAINING PROTEIN"/>
    <property type="match status" value="1"/>
</dbReference>
<feature type="domain" description="Cation/H+ exchanger transmembrane" evidence="7">
    <location>
        <begin position="101"/>
        <end position="477"/>
    </location>
</feature>
<evidence type="ECO:0000256" key="3">
    <source>
        <dbReference type="ARBA" id="ARBA00022692"/>
    </source>
</evidence>
<feature type="transmembrane region" description="Helical" evidence="6">
    <location>
        <begin position="305"/>
        <end position="322"/>
    </location>
</feature>
<dbReference type="InterPro" id="IPR038770">
    <property type="entry name" value="Na+/solute_symporter_sf"/>
</dbReference>
<dbReference type="GO" id="GO:0016020">
    <property type="term" value="C:membrane"/>
    <property type="evidence" value="ECO:0007669"/>
    <property type="project" value="UniProtKB-SubCell"/>
</dbReference>
<dbReference type="AlphaFoldDB" id="A0A090LES8"/>
<keyword evidence="3 6" id="KW-0812">Transmembrane</keyword>
<dbReference type="GeneID" id="36380641"/>
<proteinExistence type="inferred from homology"/>
<evidence type="ECO:0000313" key="9">
    <source>
        <dbReference type="Proteomes" id="UP000035682"/>
    </source>
</evidence>
<dbReference type="GO" id="GO:1902600">
    <property type="term" value="P:proton transmembrane transport"/>
    <property type="evidence" value="ECO:0007669"/>
    <property type="project" value="InterPro"/>
</dbReference>
<dbReference type="PANTHER" id="PTHR31102">
    <property type="match status" value="1"/>
</dbReference>
<comment type="subcellular location">
    <subcellularLocation>
        <location evidence="1">Membrane</location>
        <topology evidence="1">Multi-pass membrane protein</topology>
    </subcellularLocation>
</comment>
<gene>
    <name evidence="8 10 11" type="ORF">SRAE_2000292900</name>
</gene>
<keyword evidence="4 6" id="KW-1133">Transmembrane helix</keyword>
<evidence type="ECO:0000256" key="4">
    <source>
        <dbReference type="ARBA" id="ARBA00022989"/>
    </source>
</evidence>
<dbReference type="WormBase" id="SRAE_2000292900">
    <property type="protein sequence ID" value="SRP04804"/>
    <property type="gene ID" value="WBGene00263148"/>
</dbReference>
<dbReference type="OrthoDB" id="423807at2759"/>
<dbReference type="STRING" id="34506.A0A090LES8"/>